<sequence length="301" mass="34990">MWRKQASLAELYNNIIIFDKTADRDWLQWQAVSLQGKYKATNITETIKRKSSDGISFLFKLVNSMILPSAGSFAMMLLLQPDSSLFLYSALPNAWKGYRALFLFYLLENYVLISGWTLYTFYWYMIFMYGKSSTYWLNYIRTRIADNRFGSTPREFGKSIRFYKMIQVLTNQVNYCCRYMFIIPMKTISMGNHTLSQVVLIRYHDAMPAPYLLGFLSLIGFHLMAELITFPALGSVREMSVEIREFASFGRKKDKMEERSLKSLALNEVKVMDFYAFGKHTPLTVISIIISATANILLLIR</sequence>
<accession>A0A8J2PRK4</accession>
<keyword evidence="3" id="KW-1185">Reference proteome</keyword>
<organism evidence="2 3">
    <name type="scientific">Allacma fusca</name>
    <dbReference type="NCBI Taxonomy" id="39272"/>
    <lineage>
        <taxon>Eukaryota</taxon>
        <taxon>Metazoa</taxon>
        <taxon>Ecdysozoa</taxon>
        <taxon>Arthropoda</taxon>
        <taxon>Hexapoda</taxon>
        <taxon>Collembola</taxon>
        <taxon>Symphypleona</taxon>
        <taxon>Sminthuridae</taxon>
        <taxon>Allacma</taxon>
    </lineage>
</organism>
<feature type="transmembrane region" description="Helical" evidence="1">
    <location>
        <begin position="100"/>
        <end position="124"/>
    </location>
</feature>
<feature type="transmembrane region" description="Helical" evidence="1">
    <location>
        <begin position="211"/>
        <end position="233"/>
    </location>
</feature>
<keyword evidence="1" id="KW-1133">Transmembrane helix</keyword>
<gene>
    <name evidence="2" type="ORF">AFUS01_LOCUS40706</name>
</gene>
<protein>
    <submittedName>
        <fullName evidence="2">Uncharacterized protein</fullName>
    </submittedName>
</protein>
<evidence type="ECO:0000256" key="1">
    <source>
        <dbReference type="SAM" id="Phobius"/>
    </source>
</evidence>
<evidence type="ECO:0000313" key="3">
    <source>
        <dbReference type="Proteomes" id="UP000708208"/>
    </source>
</evidence>
<dbReference type="EMBL" id="CAJVCH010558200">
    <property type="protein sequence ID" value="CAG7830939.1"/>
    <property type="molecule type" value="Genomic_DNA"/>
</dbReference>
<feature type="transmembrane region" description="Helical" evidence="1">
    <location>
        <begin position="281"/>
        <end position="300"/>
    </location>
</feature>
<name>A0A8J2PRK4_9HEXA</name>
<evidence type="ECO:0000313" key="2">
    <source>
        <dbReference type="EMBL" id="CAG7830939.1"/>
    </source>
</evidence>
<dbReference type="AlphaFoldDB" id="A0A8J2PRK4"/>
<keyword evidence="1" id="KW-0812">Transmembrane</keyword>
<keyword evidence="1" id="KW-0472">Membrane</keyword>
<proteinExistence type="predicted"/>
<dbReference type="Proteomes" id="UP000708208">
    <property type="component" value="Unassembled WGS sequence"/>
</dbReference>
<feature type="transmembrane region" description="Helical" evidence="1">
    <location>
        <begin position="57"/>
        <end position="80"/>
    </location>
</feature>
<reference evidence="2" key="1">
    <citation type="submission" date="2021-06" db="EMBL/GenBank/DDBJ databases">
        <authorList>
            <person name="Hodson N. C."/>
            <person name="Mongue J. A."/>
            <person name="Jaron S. K."/>
        </authorList>
    </citation>
    <scope>NUCLEOTIDE SEQUENCE</scope>
</reference>
<comment type="caution">
    <text evidence="2">The sequence shown here is derived from an EMBL/GenBank/DDBJ whole genome shotgun (WGS) entry which is preliminary data.</text>
</comment>